<evidence type="ECO:0000313" key="3">
    <source>
        <dbReference type="Proteomes" id="UP000038010"/>
    </source>
</evidence>
<name>A0A0N1H4Q4_9EURO</name>
<dbReference type="AlphaFoldDB" id="A0A0N1H4Q4"/>
<dbReference type="GeneID" id="28739806"/>
<dbReference type="EMBL" id="LFJN01000012">
    <property type="protein sequence ID" value="KPI40342.1"/>
    <property type="molecule type" value="Genomic_DNA"/>
</dbReference>
<reference evidence="2 3" key="1">
    <citation type="submission" date="2015-06" db="EMBL/GenBank/DDBJ databases">
        <title>Draft genome of the ant-associated black yeast Phialophora attae CBS 131958.</title>
        <authorList>
            <person name="Moreno L.F."/>
            <person name="Stielow B.J."/>
            <person name="de Hoog S."/>
            <person name="Vicente V.A."/>
            <person name="Weiss V.A."/>
            <person name="de Vries M."/>
            <person name="Cruz L.M."/>
            <person name="Souza E.M."/>
        </authorList>
    </citation>
    <scope>NUCLEOTIDE SEQUENCE [LARGE SCALE GENOMIC DNA]</scope>
    <source>
        <strain evidence="2 3">CBS 131958</strain>
    </source>
</reference>
<evidence type="ECO:0000313" key="2">
    <source>
        <dbReference type="EMBL" id="KPI40342.1"/>
    </source>
</evidence>
<dbReference type="RefSeq" id="XP_018000305.1">
    <property type="nucleotide sequence ID" value="XM_018147926.1"/>
</dbReference>
<keyword evidence="3" id="KW-1185">Reference proteome</keyword>
<accession>A0A0N1H4Q4</accession>
<feature type="signal peptide" evidence="1">
    <location>
        <begin position="1"/>
        <end position="17"/>
    </location>
</feature>
<feature type="chain" id="PRO_5005872983" description="WAP domain-containing protein" evidence="1">
    <location>
        <begin position="18"/>
        <end position="131"/>
    </location>
</feature>
<protein>
    <recommendedName>
        <fullName evidence="4">WAP domain-containing protein</fullName>
    </recommendedName>
</protein>
<sequence length="131" mass="13220">MKLSILTTTVLPILAAALCNHTASDGVGLAPVNGSCGNSTIHIGETGICGGYGAVCTTNSDCTNANWCCSNECVGTCSVYGVQHPGNGTTSPVGQYNGTFNPVQVYTGDASSMGMNMGLAIGFAALFVEMI</sequence>
<keyword evidence="1" id="KW-0732">Signal</keyword>
<dbReference type="VEuPathDB" id="FungiDB:AB675_7549"/>
<evidence type="ECO:0000256" key="1">
    <source>
        <dbReference type="SAM" id="SignalP"/>
    </source>
</evidence>
<gene>
    <name evidence="2" type="ORF">AB675_7549</name>
</gene>
<dbReference type="Proteomes" id="UP000038010">
    <property type="component" value="Unassembled WGS sequence"/>
</dbReference>
<organism evidence="2 3">
    <name type="scientific">Cyphellophora attinorum</name>
    <dbReference type="NCBI Taxonomy" id="1664694"/>
    <lineage>
        <taxon>Eukaryota</taxon>
        <taxon>Fungi</taxon>
        <taxon>Dikarya</taxon>
        <taxon>Ascomycota</taxon>
        <taxon>Pezizomycotina</taxon>
        <taxon>Eurotiomycetes</taxon>
        <taxon>Chaetothyriomycetidae</taxon>
        <taxon>Chaetothyriales</taxon>
        <taxon>Cyphellophoraceae</taxon>
        <taxon>Cyphellophora</taxon>
    </lineage>
</organism>
<comment type="caution">
    <text evidence="2">The sequence shown here is derived from an EMBL/GenBank/DDBJ whole genome shotgun (WGS) entry which is preliminary data.</text>
</comment>
<proteinExistence type="predicted"/>
<evidence type="ECO:0008006" key="4">
    <source>
        <dbReference type="Google" id="ProtNLM"/>
    </source>
</evidence>